<comment type="caution">
    <text evidence="1">The sequence shown here is derived from an EMBL/GenBank/DDBJ whole genome shotgun (WGS) entry which is preliminary data.</text>
</comment>
<protein>
    <submittedName>
        <fullName evidence="1">Clavaminate synthase-like PvcA-like domain</fullName>
    </submittedName>
</protein>
<name>A6G9Y9_9BACT</name>
<dbReference type="Proteomes" id="UP000005801">
    <property type="component" value="Unassembled WGS sequence"/>
</dbReference>
<keyword evidence="2" id="KW-1185">Reference proteome</keyword>
<dbReference type="PANTHER" id="PTHR37285:SF5">
    <property type="entry name" value="SPORE WALL MATURATION PROTEIN DIT1"/>
    <property type="match status" value="1"/>
</dbReference>
<organism evidence="1 2">
    <name type="scientific">Plesiocystis pacifica SIR-1</name>
    <dbReference type="NCBI Taxonomy" id="391625"/>
    <lineage>
        <taxon>Bacteria</taxon>
        <taxon>Pseudomonadati</taxon>
        <taxon>Myxococcota</taxon>
        <taxon>Polyangia</taxon>
        <taxon>Nannocystales</taxon>
        <taxon>Nannocystaceae</taxon>
        <taxon>Plesiocystis</taxon>
    </lineage>
</organism>
<dbReference type="eggNOG" id="COG3207">
    <property type="taxonomic scope" value="Bacteria"/>
</dbReference>
<dbReference type="RefSeq" id="WP_006973531.1">
    <property type="nucleotide sequence ID" value="NZ_ABCS01000048.1"/>
</dbReference>
<dbReference type="OrthoDB" id="860574at2"/>
<reference evidence="1 2" key="1">
    <citation type="submission" date="2007-06" db="EMBL/GenBank/DDBJ databases">
        <authorList>
            <person name="Shimkets L."/>
            <person name="Ferriera S."/>
            <person name="Johnson J."/>
            <person name="Kravitz S."/>
            <person name="Beeson K."/>
            <person name="Sutton G."/>
            <person name="Rogers Y.-H."/>
            <person name="Friedman R."/>
            <person name="Frazier M."/>
            <person name="Venter J.C."/>
        </authorList>
    </citation>
    <scope>NUCLEOTIDE SEQUENCE [LARGE SCALE GENOMIC DNA]</scope>
    <source>
        <strain evidence="1 2">SIR-1</strain>
    </source>
</reference>
<dbReference type="STRING" id="391625.PPSIR1_26393"/>
<dbReference type="InterPro" id="IPR007817">
    <property type="entry name" value="Isocyanide_synthase_DIT1"/>
</dbReference>
<proteinExistence type="predicted"/>
<evidence type="ECO:0000313" key="2">
    <source>
        <dbReference type="Proteomes" id="UP000005801"/>
    </source>
</evidence>
<gene>
    <name evidence="1" type="ORF">PPSIR1_26393</name>
</gene>
<dbReference type="AlphaFoldDB" id="A6G9Y9"/>
<dbReference type="EMBL" id="ABCS01000048">
    <property type="protein sequence ID" value="EDM77314.1"/>
    <property type="molecule type" value="Genomic_DNA"/>
</dbReference>
<accession>A6G9Y9</accession>
<evidence type="ECO:0000313" key="1">
    <source>
        <dbReference type="EMBL" id="EDM77314.1"/>
    </source>
</evidence>
<dbReference type="PANTHER" id="PTHR37285">
    <property type="entry name" value="SPORE WALL MATURATION PROTEIN DIT1"/>
    <property type="match status" value="1"/>
</dbReference>
<dbReference type="Pfam" id="PF05141">
    <property type="entry name" value="DIT1_PvcA"/>
    <property type="match status" value="1"/>
</dbReference>
<sequence length="363" mass="39603">MHPSQASAATLDSLRADTRRVVAAMLPHLDALVNTEGVGAGYWRSGRSLLIQALARRVEAGERLPLLLPGFAFKNPNRAKTLGDLPDLAEQLSLQHLARRCAAISTAYREASSGMRLRGAATPTLPWCQLTVFAEGRVWGDLLGVDPEVQRAYARGLRAIPELAPFVEFADLSALARDDPESGIEAEVEVELELDGGWDDPEAFGRLERRLGREPDLARVHARFTRLCMEDSRGPAGADERPAARATRCRVAATRMMVRHAGFTRLLEERYPEHLRLSVHAGSNTGAKLSVHLWPPTSSGERIAGPLPYHGAVLLGVDGGVPRTVRVDEALAAKACVVERTVEGHPWCLRPAKDGERPVQSWP</sequence>